<accession>A0ABY7EHY1</accession>
<organism evidence="2 3">
    <name type="scientific">Mya arenaria</name>
    <name type="common">Soft-shell clam</name>
    <dbReference type="NCBI Taxonomy" id="6604"/>
    <lineage>
        <taxon>Eukaryota</taxon>
        <taxon>Metazoa</taxon>
        <taxon>Spiralia</taxon>
        <taxon>Lophotrochozoa</taxon>
        <taxon>Mollusca</taxon>
        <taxon>Bivalvia</taxon>
        <taxon>Autobranchia</taxon>
        <taxon>Heteroconchia</taxon>
        <taxon>Euheterodonta</taxon>
        <taxon>Imparidentia</taxon>
        <taxon>Neoheterodontei</taxon>
        <taxon>Myida</taxon>
        <taxon>Myoidea</taxon>
        <taxon>Myidae</taxon>
        <taxon>Mya</taxon>
    </lineage>
</organism>
<sequence length="320" mass="37293">MRRYFHQGSCNHTRDERAFVGTWAKGELKTALDHGYQLVTIYEIWHFDDISHMTQKQNLVDYLRIKQEASGWPEWCTDEGTKQMYIQQYLTKKAFGWNSITLRLMSLAMLMLNSFWGKFGQRSNLTRSTYMSEHAEFLDIMNSDQQEIKKMCADQIDWAYSNDFIEPSSRTDVVIAAYTTAYLHRLAERTIYCDTDSIVFTVKPEWEPQLVDFLGDLTDEVPGNNSPTQLLQLSEFPHRSEPVRGITLNFKNALDINYDTLHGLVAGTSSRESVKVTDNYKIMRNPDTCHIITKTEKKDYRIMFDKRVLTSNYVSVPYGF</sequence>
<feature type="transmembrane region" description="Helical" evidence="1">
    <location>
        <begin position="94"/>
        <end position="116"/>
    </location>
</feature>
<dbReference type="SUPFAM" id="SSF56672">
    <property type="entry name" value="DNA/RNA polymerases"/>
    <property type="match status" value="1"/>
</dbReference>
<evidence type="ECO:0008006" key="4">
    <source>
        <dbReference type="Google" id="ProtNLM"/>
    </source>
</evidence>
<keyword evidence="1" id="KW-0812">Transmembrane</keyword>
<dbReference type="PANTHER" id="PTHR33568">
    <property type="entry name" value="DNA POLYMERASE"/>
    <property type="match status" value="1"/>
</dbReference>
<keyword evidence="1" id="KW-0472">Membrane</keyword>
<reference evidence="2" key="1">
    <citation type="submission" date="2022-11" db="EMBL/GenBank/DDBJ databases">
        <title>Centuries of genome instability and evolution in soft-shell clam transmissible cancer (bioRxiv).</title>
        <authorList>
            <person name="Hart S.F.M."/>
            <person name="Yonemitsu M.A."/>
            <person name="Giersch R.M."/>
            <person name="Beal B.F."/>
            <person name="Arriagada G."/>
            <person name="Davis B.W."/>
            <person name="Ostrander E.A."/>
            <person name="Goff S.P."/>
            <person name="Metzger M.J."/>
        </authorList>
    </citation>
    <scope>NUCLEOTIDE SEQUENCE</scope>
    <source>
        <strain evidence="2">MELC-2E11</strain>
        <tissue evidence="2">Siphon/mantle</tissue>
    </source>
</reference>
<proteinExistence type="predicted"/>
<dbReference type="EMBL" id="CP111018">
    <property type="protein sequence ID" value="WAR09598.1"/>
    <property type="molecule type" value="Genomic_DNA"/>
</dbReference>
<evidence type="ECO:0000313" key="2">
    <source>
        <dbReference type="EMBL" id="WAR09598.1"/>
    </source>
</evidence>
<name>A0ABY7EHY1_MYAAR</name>
<evidence type="ECO:0000313" key="3">
    <source>
        <dbReference type="Proteomes" id="UP001164746"/>
    </source>
</evidence>
<dbReference type="Proteomes" id="UP001164746">
    <property type="component" value="Chromosome 7"/>
</dbReference>
<keyword evidence="1" id="KW-1133">Transmembrane helix</keyword>
<protein>
    <recommendedName>
        <fullName evidence="4">DNA-directed DNA polymerase</fullName>
    </recommendedName>
</protein>
<dbReference type="PANTHER" id="PTHR33568:SF3">
    <property type="entry name" value="DNA-DIRECTED DNA POLYMERASE"/>
    <property type="match status" value="1"/>
</dbReference>
<gene>
    <name evidence="2" type="ORF">MAR_034674</name>
</gene>
<evidence type="ECO:0000256" key="1">
    <source>
        <dbReference type="SAM" id="Phobius"/>
    </source>
</evidence>
<keyword evidence="3" id="KW-1185">Reference proteome</keyword>
<dbReference type="InterPro" id="IPR043502">
    <property type="entry name" value="DNA/RNA_pol_sf"/>
</dbReference>